<dbReference type="PANTHER" id="PTHR33418:SF1">
    <property type="entry name" value="HELICASE-ASSOCIATED DOMAIN-CONTAINING PROTEIN"/>
    <property type="match status" value="1"/>
</dbReference>
<feature type="domain" description="Helicase-associated" evidence="2">
    <location>
        <begin position="139"/>
        <end position="200"/>
    </location>
</feature>
<dbReference type="InterPro" id="IPR005114">
    <property type="entry name" value="Helicase_assoc"/>
</dbReference>
<feature type="region of interest" description="Disordered" evidence="1">
    <location>
        <begin position="1"/>
        <end position="63"/>
    </location>
</feature>
<feature type="domain" description="Helicase-associated" evidence="2">
    <location>
        <begin position="68"/>
        <end position="127"/>
    </location>
</feature>
<dbReference type="Proteomes" id="UP001153069">
    <property type="component" value="Unassembled WGS sequence"/>
</dbReference>
<feature type="domain" description="Helicase-associated" evidence="2">
    <location>
        <begin position="221"/>
        <end position="285"/>
    </location>
</feature>
<feature type="domain" description="Helicase-associated" evidence="2">
    <location>
        <begin position="292"/>
        <end position="347"/>
    </location>
</feature>
<gene>
    <name evidence="3" type="ORF">SEMRO_17_G012030.1</name>
</gene>
<accession>A0A9N8D6A7</accession>
<dbReference type="Gene3D" id="6.10.140.530">
    <property type="match status" value="4"/>
</dbReference>
<keyword evidence="3" id="KW-0067">ATP-binding</keyword>
<keyword evidence="3" id="KW-0347">Helicase</keyword>
<sequence>MAENNPPPMDVAAVPPAADAKAAANPKRRKLPNSTGNGANDGGKSDSEESYQQVKRPRTQARHPRGVPWFTMLERLKQYRVKHGTLNVPRILPDDQKLASWVHYQRYLFHHKTIAEERKAALDALGFEWTIADSKVGNRVSWDQHLAQLKEYKERHGDCLVPYTYKDNKSLAYWVSRQRKDNNKGQLPEDKVAKLNEIGFAWNPTLGRRWSKNKDQRSRSTNWEGQFEKLRAIHEMGANGANGADTRTLIEQDKSLEAWMKNQRYLYSVKRMSADRVAKLDSIGFVWRIGISWNDYLVRLKNHKDTTGTFDNIADPKLLEWVECQRISKYWKELSKERVDQLNAIGFVWESDKVSASQEEWKRMAASQDAQLGASGPAQRAPPKPMLYANAPAGLDEKMPALVGQTDKMPALGGQPVVDPSQEEMTKFLDSVNLAGNTAPPPVAAAPPQRAPAAEVGETNLQEYNIAIHLAGLAETTDAPQTKEEGVLQPVAQNQPLKPAAVQAVRNTQKVEEKPAYIVVDGKGEAIPPAKQEATGAVDPNSLIAAASEQGVTQDVANVAKTEEPSPADGGENEAEDMFENLSTAEKNVVLAEEIVVLREETVKLREDKVKVQAEKLDLHHQIEEIKTKNETLRKEAEDEKNTEEDNPLVAHKKELEAKVKENESKLSSFAAQISEQEGTLRSLEQGGPGAANEAFV</sequence>
<feature type="region of interest" description="Disordered" evidence="1">
    <location>
        <begin position="365"/>
        <end position="384"/>
    </location>
</feature>
<protein>
    <submittedName>
        <fullName evidence="3">Helicase</fullName>
    </submittedName>
</protein>
<organism evidence="3 4">
    <name type="scientific">Seminavis robusta</name>
    <dbReference type="NCBI Taxonomy" id="568900"/>
    <lineage>
        <taxon>Eukaryota</taxon>
        <taxon>Sar</taxon>
        <taxon>Stramenopiles</taxon>
        <taxon>Ochrophyta</taxon>
        <taxon>Bacillariophyta</taxon>
        <taxon>Bacillariophyceae</taxon>
        <taxon>Bacillariophycidae</taxon>
        <taxon>Naviculales</taxon>
        <taxon>Naviculaceae</taxon>
        <taxon>Seminavis</taxon>
    </lineage>
</organism>
<evidence type="ECO:0000259" key="2">
    <source>
        <dbReference type="Pfam" id="PF03457"/>
    </source>
</evidence>
<dbReference type="GO" id="GO:0004386">
    <property type="term" value="F:helicase activity"/>
    <property type="evidence" value="ECO:0007669"/>
    <property type="project" value="UniProtKB-KW"/>
</dbReference>
<dbReference type="Pfam" id="PF03457">
    <property type="entry name" value="HA"/>
    <property type="match status" value="4"/>
</dbReference>
<evidence type="ECO:0000256" key="1">
    <source>
        <dbReference type="SAM" id="MobiDB-lite"/>
    </source>
</evidence>
<keyword evidence="3" id="KW-0378">Hydrolase</keyword>
<feature type="region of interest" description="Disordered" evidence="1">
    <location>
        <begin position="678"/>
        <end position="697"/>
    </location>
</feature>
<evidence type="ECO:0000313" key="3">
    <source>
        <dbReference type="EMBL" id="CAB9497252.1"/>
    </source>
</evidence>
<feature type="region of interest" description="Disordered" evidence="1">
    <location>
        <begin position="630"/>
        <end position="651"/>
    </location>
</feature>
<feature type="compositionally biased region" description="Low complexity" evidence="1">
    <location>
        <begin position="10"/>
        <end position="25"/>
    </location>
</feature>
<proteinExistence type="predicted"/>
<keyword evidence="3" id="KW-0547">Nucleotide-binding</keyword>
<reference evidence="3" key="1">
    <citation type="submission" date="2020-06" db="EMBL/GenBank/DDBJ databases">
        <authorList>
            <consortium name="Plant Systems Biology data submission"/>
        </authorList>
    </citation>
    <scope>NUCLEOTIDE SEQUENCE</scope>
    <source>
        <strain evidence="3">D6</strain>
    </source>
</reference>
<dbReference type="AlphaFoldDB" id="A0A9N8D6A7"/>
<evidence type="ECO:0000313" key="4">
    <source>
        <dbReference type="Proteomes" id="UP001153069"/>
    </source>
</evidence>
<dbReference type="OrthoDB" id="44064at2759"/>
<dbReference type="PANTHER" id="PTHR33418">
    <property type="entry name" value="HELICASE-ASSOCIATED"/>
    <property type="match status" value="1"/>
</dbReference>
<name>A0A9N8D6A7_9STRA</name>
<keyword evidence="4" id="KW-1185">Reference proteome</keyword>
<dbReference type="EMBL" id="CAICTM010000017">
    <property type="protein sequence ID" value="CAB9497252.1"/>
    <property type="molecule type" value="Genomic_DNA"/>
</dbReference>
<comment type="caution">
    <text evidence="3">The sequence shown here is derived from an EMBL/GenBank/DDBJ whole genome shotgun (WGS) entry which is preliminary data.</text>
</comment>
<feature type="compositionally biased region" description="Basic and acidic residues" evidence="1">
    <location>
        <begin position="630"/>
        <end position="640"/>
    </location>
</feature>